<organism evidence="2 3">
    <name type="scientific">Drouetiella hepatica Uher 2000/2452</name>
    <dbReference type="NCBI Taxonomy" id="904376"/>
    <lineage>
        <taxon>Bacteria</taxon>
        <taxon>Bacillati</taxon>
        <taxon>Cyanobacteriota</taxon>
        <taxon>Cyanophyceae</taxon>
        <taxon>Oculatellales</taxon>
        <taxon>Oculatellaceae</taxon>
        <taxon>Drouetiella</taxon>
    </lineage>
</organism>
<reference evidence="2" key="2">
    <citation type="journal article" date="2022" name="Microbiol. Resour. Announc.">
        <title>Metagenome Sequencing to Explore Phylogenomics of Terrestrial Cyanobacteria.</title>
        <authorList>
            <person name="Ward R.D."/>
            <person name="Stajich J.E."/>
            <person name="Johansen J.R."/>
            <person name="Huntemann M."/>
            <person name="Clum A."/>
            <person name="Foster B."/>
            <person name="Foster B."/>
            <person name="Roux S."/>
            <person name="Palaniappan K."/>
            <person name="Varghese N."/>
            <person name="Mukherjee S."/>
            <person name="Reddy T.B.K."/>
            <person name="Daum C."/>
            <person name="Copeland A."/>
            <person name="Chen I.A."/>
            <person name="Ivanova N.N."/>
            <person name="Kyrpides N.C."/>
            <person name="Shapiro N."/>
            <person name="Eloe-Fadrosh E.A."/>
            <person name="Pietrasiak N."/>
        </authorList>
    </citation>
    <scope>NUCLEOTIDE SEQUENCE</scope>
    <source>
        <strain evidence="2">UHER 2000/2452</strain>
    </source>
</reference>
<evidence type="ECO:0000313" key="2">
    <source>
        <dbReference type="EMBL" id="MBW4660238.1"/>
    </source>
</evidence>
<dbReference type="InterPro" id="IPR014059">
    <property type="entry name" value="TraI/TrwC_relax"/>
</dbReference>
<dbReference type="EMBL" id="JAHHHD010000019">
    <property type="protein sequence ID" value="MBW4660238.1"/>
    <property type="molecule type" value="Genomic_DNA"/>
</dbReference>
<dbReference type="Pfam" id="PF08751">
    <property type="entry name" value="TrwC"/>
    <property type="match status" value="1"/>
</dbReference>
<dbReference type="NCBIfam" id="NF041492">
    <property type="entry name" value="MobF"/>
    <property type="match status" value="1"/>
</dbReference>
<dbReference type="NCBIfam" id="TIGR02686">
    <property type="entry name" value="relax_trwC"/>
    <property type="match status" value="1"/>
</dbReference>
<gene>
    <name evidence="2" type="ORF">KME15_16305</name>
</gene>
<sequence length="425" mass="48298">MLTISAVGGGKWKYFLSIAKEELLSEEEIEGYWLGAGAEKIGLKGNVKKQHFKNVFEGFAPRNKQIKLVRNAGGADRQGGWDLVFSAPKSVSVAFSQLSDKVPEKKTILEIHHRALEKGIDFLTEQTYTRRFETGVGKSEERAGLVIAAFTHQTSRLNDPLLHTHALFINLCSRADGSTGSINSRQLYVLQKEAGTLYRAELALGLEHHLGLRLHRKESWFEIDGIPDEAIDFFSKRRNEIEARLNKLGFHSAQAKEYANFDTRKAKGYKSRHELFLDWQEQGKALGLSEGLILDLFGKEQIRRDRTEQIQIVVDEVSKRLAQSNKPFTNRDVYRLVAEESQCRGVGLELACSIAKGYLASDDVQMIKEFQKSQLYESKRQEPLIQASQNIDTDRDRDYISHRPIIEIPRASNMGQIEHTLIIQR</sequence>
<reference evidence="2" key="1">
    <citation type="submission" date="2021-05" db="EMBL/GenBank/DDBJ databases">
        <authorList>
            <person name="Pietrasiak N."/>
            <person name="Ward R."/>
            <person name="Stajich J.E."/>
            <person name="Kurbessoian T."/>
        </authorList>
    </citation>
    <scope>NUCLEOTIDE SEQUENCE</scope>
    <source>
        <strain evidence="2">UHER 2000/2452</strain>
    </source>
</reference>
<name>A0A951QCG8_9CYAN</name>
<dbReference type="Proteomes" id="UP000757435">
    <property type="component" value="Unassembled WGS sequence"/>
</dbReference>
<comment type="caution">
    <text evidence="2">The sequence shown here is derived from an EMBL/GenBank/DDBJ whole genome shotgun (WGS) entry which is preliminary data.</text>
</comment>
<accession>A0A951QCG8</accession>
<evidence type="ECO:0000259" key="1">
    <source>
        <dbReference type="Pfam" id="PF08751"/>
    </source>
</evidence>
<dbReference type="InterPro" id="IPR014862">
    <property type="entry name" value="TrwC"/>
</dbReference>
<protein>
    <submittedName>
        <fullName evidence="2">Relaxase domain-containing protein</fullName>
    </submittedName>
</protein>
<dbReference type="SUPFAM" id="SSF55464">
    <property type="entry name" value="Origin of replication-binding domain, RBD-like"/>
    <property type="match status" value="1"/>
</dbReference>
<evidence type="ECO:0000313" key="3">
    <source>
        <dbReference type="Proteomes" id="UP000757435"/>
    </source>
</evidence>
<feature type="domain" description="TrwC relaxase" evidence="1">
    <location>
        <begin position="25"/>
        <end position="284"/>
    </location>
</feature>
<proteinExistence type="predicted"/>
<dbReference type="AlphaFoldDB" id="A0A951QCG8"/>